<dbReference type="PANTHER" id="PTHR30204">
    <property type="entry name" value="REDOX-CYCLING DRUG-SENSING TRANSCRIPTIONAL ACTIVATOR SOXR"/>
    <property type="match status" value="1"/>
</dbReference>
<dbReference type="InterPro" id="IPR010499">
    <property type="entry name" value="AraC_E-bd"/>
</dbReference>
<dbReference type="InterPro" id="IPR009061">
    <property type="entry name" value="DNA-bd_dom_put_sf"/>
</dbReference>
<dbReference type="Gene3D" id="3.20.80.10">
    <property type="entry name" value="Regulatory factor, effector binding domain"/>
    <property type="match status" value="1"/>
</dbReference>
<reference evidence="3 4" key="1">
    <citation type="submission" date="2023-07" db="EMBL/GenBank/DDBJ databases">
        <title>Genomic Encyclopedia of Type Strains, Phase IV (KMG-IV): sequencing the most valuable type-strain genomes for metagenomic binning, comparative biology and taxonomic classification.</title>
        <authorList>
            <person name="Goeker M."/>
        </authorList>
    </citation>
    <scope>NUCLEOTIDE SEQUENCE [LARGE SCALE GENOMIC DNA]</scope>
    <source>
        <strain evidence="3 4">DSM 16784</strain>
    </source>
</reference>
<dbReference type="InterPro" id="IPR000551">
    <property type="entry name" value="MerR-type_HTH_dom"/>
</dbReference>
<dbReference type="InterPro" id="IPR047057">
    <property type="entry name" value="MerR_fam"/>
</dbReference>
<dbReference type="SMART" id="SM00422">
    <property type="entry name" value="HTH_MERR"/>
    <property type="match status" value="1"/>
</dbReference>
<dbReference type="SMART" id="SM00871">
    <property type="entry name" value="AraC_E_bind"/>
    <property type="match status" value="1"/>
</dbReference>
<evidence type="ECO:0000256" key="1">
    <source>
        <dbReference type="ARBA" id="ARBA00023125"/>
    </source>
</evidence>
<dbReference type="InterPro" id="IPR011256">
    <property type="entry name" value="Reg_factor_effector_dom_sf"/>
</dbReference>
<dbReference type="Gene3D" id="1.10.1660.10">
    <property type="match status" value="1"/>
</dbReference>
<dbReference type="InterPro" id="IPR029442">
    <property type="entry name" value="GyrI-like"/>
</dbReference>
<proteinExistence type="predicted"/>
<dbReference type="Pfam" id="PF06445">
    <property type="entry name" value="GyrI-like"/>
    <property type="match status" value="1"/>
</dbReference>
<feature type="domain" description="HTH merR-type" evidence="2">
    <location>
        <begin position="1"/>
        <end position="71"/>
    </location>
</feature>
<name>A0ABU0E4C3_9FIRM</name>
<keyword evidence="1 3" id="KW-0238">DNA-binding</keyword>
<gene>
    <name evidence="3" type="ORF">J2S15_002503</name>
</gene>
<evidence type="ECO:0000259" key="2">
    <source>
        <dbReference type="PROSITE" id="PS50937"/>
    </source>
</evidence>
<organism evidence="3 4">
    <name type="scientific">Breznakia pachnodae</name>
    <dbReference type="NCBI Taxonomy" id="265178"/>
    <lineage>
        <taxon>Bacteria</taxon>
        <taxon>Bacillati</taxon>
        <taxon>Bacillota</taxon>
        <taxon>Erysipelotrichia</taxon>
        <taxon>Erysipelotrichales</taxon>
        <taxon>Erysipelotrichaceae</taxon>
        <taxon>Breznakia</taxon>
    </lineage>
</organism>
<comment type="caution">
    <text evidence="3">The sequence shown here is derived from an EMBL/GenBank/DDBJ whole genome shotgun (WGS) entry which is preliminary data.</text>
</comment>
<sequence>MIRIGEFSKLSNISIRMLRHYDELELLVPSQIDDMSGYRYYSANQLEIANKIQRLKELGFSLTIIKEIIYEEDTSGIEHFFDVRKRELEEELSRIKLQNSLLEEAMGIVKEKADIMKYHVSYKKMQPLKIASIRKIVDNFYEESTLWSELYEKLAQQNVKIPADATALAIYHDEEYKDKDVDIEVCITLKDLQEDKDGVTFYTLPEYEVASTTYHGSYEQMPLVTQATAKWIETNGHELSGKMLNIFYVSPAQDKNEENWITEACFEIRKERGGQTDA</sequence>
<protein>
    <submittedName>
        <fullName evidence="3">DNA-binding transcriptional MerR regulator</fullName>
    </submittedName>
</protein>
<dbReference type="Pfam" id="PF13411">
    <property type="entry name" value="MerR_1"/>
    <property type="match status" value="1"/>
</dbReference>
<dbReference type="PROSITE" id="PS50937">
    <property type="entry name" value="HTH_MERR_2"/>
    <property type="match status" value="1"/>
</dbReference>
<dbReference type="PANTHER" id="PTHR30204:SF97">
    <property type="entry name" value="MERR FAMILY REGULATORY PROTEIN"/>
    <property type="match status" value="1"/>
</dbReference>
<evidence type="ECO:0000313" key="3">
    <source>
        <dbReference type="EMBL" id="MDQ0361753.1"/>
    </source>
</evidence>
<dbReference type="RefSeq" id="WP_307408756.1">
    <property type="nucleotide sequence ID" value="NZ_JAUSUR010000004.1"/>
</dbReference>
<dbReference type="SUPFAM" id="SSF46955">
    <property type="entry name" value="Putative DNA-binding domain"/>
    <property type="match status" value="1"/>
</dbReference>
<evidence type="ECO:0000313" key="4">
    <source>
        <dbReference type="Proteomes" id="UP001230220"/>
    </source>
</evidence>
<dbReference type="CDD" id="cd01107">
    <property type="entry name" value="HTH_BmrR"/>
    <property type="match status" value="1"/>
</dbReference>
<keyword evidence="4" id="KW-1185">Reference proteome</keyword>
<dbReference type="EMBL" id="JAUSUR010000004">
    <property type="protein sequence ID" value="MDQ0361753.1"/>
    <property type="molecule type" value="Genomic_DNA"/>
</dbReference>
<dbReference type="GO" id="GO:0003677">
    <property type="term" value="F:DNA binding"/>
    <property type="evidence" value="ECO:0007669"/>
    <property type="project" value="UniProtKB-KW"/>
</dbReference>
<accession>A0ABU0E4C3</accession>
<dbReference type="SUPFAM" id="SSF55136">
    <property type="entry name" value="Probable bacterial effector-binding domain"/>
    <property type="match status" value="1"/>
</dbReference>
<dbReference type="Proteomes" id="UP001230220">
    <property type="component" value="Unassembled WGS sequence"/>
</dbReference>